<accession>A0ABZ1A0R9</accession>
<gene>
    <name evidence="2" type="ORF">SHK19_10925</name>
</gene>
<evidence type="ECO:0000313" key="3">
    <source>
        <dbReference type="Proteomes" id="UP001327225"/>
    </source>
</evidence>
<keyword evidence="3" id="KW-1185">Reference proteome</keyword>
<proteinExistence type="predicted"/>
<sequence>MNHSSKPIRRPEPKAEPPDPSPGGPHAVPGVGGDGPTSRIPRDLDPMRNPETNDAPEETKESEDTETEATKGGDEKEAESEPA</sequence>
<feature type="region of interest" description="Disordered" evidence="1">
    <location>
        <begin position="1"/>
        <end position="83"/>
    </location>
</feature>
<evidence type="ECO:0000256" key="1">
    <source>
        <dbReference type="SAM" id="MobiDB-lite"/>
    </source>
</evidence>
<dbReference type="Proteomes" id="UP001327225">
    <property type="component" value="Chromosome"/>
</dbReference>
<name>A0ABZ1A0R9_9ACTN</name>
<organism evidence="2 3">
    <name type="scientific">Nocardioides bizhenqiangii</name>
    <dbReference type="NCBI Taxonomy" id="3095076"/>
    <lineage>
        <taxon>Bacteria</taxon>
        <taxon>Bacillati</taxon>
        <taxon>Actinomycetota</taxon>
        <taxon>Actinomycetes</taxon>
        <taxon>Propionibacteriales</taxon>
        <taxon>Nocardioidaceae</taxon>
        <taxon>Nocardioides</taxon>
    </lineage>
</organism>
<protein>
    <submittedName>
        <fullName evidence="2">Uncharacterized protein</fullName>
    </submittedName>
</protein>
<dbReference type="RefSeq" id="WP_322454996.1">
    <property type="nucleotide sequence ID" value="NZ_CP141059.1"/>
</dbReference>
<evidence type="ECO:0000313" key="2">
    <source>
        <dbReference type="EMBL" id="WQQ28718.1"/>
    </source>
</evidence>
<reference evidence="3" key="1">
    <citation type="submission" date="2023-12" db="EMBL/GenBank/DDBJ databases">
        <title>Novel species in genus Nocardioides.</title>
        <authorList>
            <person name="Zhou H."/>
        </authorList>
    </citation>
    <scope>NUCLEOTIDE SEQUENCE [LARGE SCALE GENOMIC DNA]</scope>
    <source>
        <strain evidence="3">HM61</strain>
    </source>
</reference>
<feature type="compositionally biased region" description="Acidic residues" evidence="1">
    <location>
        <begin position="54"/>
        <end position="67"/>
    </location>
</feature>
<dbReference type="EMBL" id="CP141059">
    <property type="protein sequence ID" value="WQQ28718.1"/>
    <property type="molecule type" value="Genomic_DNA"/>
</dbReference>